<dbReference type="Proteomes" id="UP000051221">
    <property type="component" value="Unassembled WGS sequence"/>
</dbReference>
<accession>A0A0Q2XS29</accession>
<dbReference type="RefSeq" id="WP_004723914.1">
    <property type="nucleotide sequence ID" value="NZ_CABLCD010000006.1"/>
</dbReference>
<dbReference type="EMBL" id="LKHS01000023">
    <property type="protein sequence ID" value="KQH83972.1"/>
    <property type="molecule type" value="Genomic_DNA"/>
</dbReference>
<protein>
    <recommendedName>
        <fullName evidence="3">Zinc ribbon-containing protein</fullName>
    </recommendedName>
</protein>
<sequence length="156" mass="17509">MPKQKTGYEALLEEVVETLKQSPEEVDHILETSGKVVAAANDLTKDELALISAYVKSDLKEFAESYEEEKSSPFYVMIANSIWQGLLEITDKTKVEWVELFQDLEHQGLYKAGDMIGLGTLVCENCGHRVDYNHATEIVPCIRCGKTAFSRLPLKP</sequence>
<dbReference type="InterPro" id="IPR009912">
    <property type="entry name" value="DUF1451"/>
</dbReference>
<comment type="caution">
    <text evidence="1">The sequence shown here is derived from an EMBL/GenBank/DDBJ whole genome shotgun (WGS) entry which is preliminary data.</text>
</comment>
<dbReference type="AlphaFoldDB" id="A0A0Q2XS29"/>
<evidence type="ECO:0000313" key="1">
    <source>
        <dbReference type="EMBL" id="KQH83972.1"/>
    </source>
</evidence>
<evidence type="ECO:0000313" key="2">
    <source>
        <dbReference type="Proteomes" id="UP000051221"/>
    </source>
</evidence>
<dbReference type="OrthoDB" id="3174978at2"/>
<dbReference type="OMA" id="HHHLAFY"/>
<name>A0A0Q2XS29_VIBFU</name>
<dbReference type="GeneID" id="50534878"/>
<proteinExistence type="predicted"/>
<dbReference type="NCBIfam" id="NF008261">
    <property type="entry name" value="PRK11032.1"/>
    <property type="match status" value="1"/>
</dbReference>
<organism evidence="1 2">
    <name type="scientific">Vibrio furnissii</name>
    <dbReference type="NCBI Taxonomy" id="29494"/>
    <lineage>
        <taxon>Bacteria</taxon>
        <taxon>Pseudomonadati</taxon>
        <taxon>Pseudomonadota</taxon>
        <taxon>Gammaproteobacteria</taxon>
        <taxon>Vibrionales</taxon>
        <taxon>Vibrionaceae</taxon>
        <taxon>Vibrio</taxon>
    </lineage>
</organism>
<gene>
    <name evidence="1" type="ORF">AMR76_20080</name>
</gene>
<dbReference type="Pfam" id="PF07295">
    <property type="entry name" value="DUF1451"/>
    <property type="match status" value="1"/>
</dbReference>
<evidence type="ECO:0008006" key="3">
    <source>
        <dbReference type="Google" id="ProtNLM"/>
    </source>
</evidence>
<keyword evidence="2" id="KW-1185">Reference proteome</keyword>
<dbReference type="FunCoup" id="A0A0Q2XS29">
    <property type="interactions" value="52"/>
</dbReference>
<dbReference type="InParanoid" id="A0A0Q2XS29"/>
<reference evidence="1 2" key="1">
    <citation type="submission" date="2015-08" db="EMBL/GenBank/DDBJ databases">
        <title>Antibacterial properties of a collection of Vibrionaceae strains.</title>
        <authorList>
            <person name="Giubergia S."/>
        </authorList>
    </citation>
    <scope>NUCLEOTIDE SEQUENCE [LARGE SCALE GENOMIC DNA]</scope>
    <source>
        <strain evidence="1 2">S0821</strain>
    </source>
</reference>